<reference evidence="2 3" key="1">
    <citation type="journal article" date="2016" name="Nat. Commun.">
        <title>Thousands of microbial genomes shed light on interconnected biogeochemical processes in an aquifer system.</title>
        <authorList>
            <person name="Anantharaman K."/>
            <person name="Brown C.T."/>
            <person name="Hug L.A."/>
            <person name="Sharon I."/>
            <person name="Castelle C.J."/>
            <person name="Probst A.J."/>
            <person name="Thomas B.C."/>
            <person name="Singh A."/>
            <person name="Wilkins M.J."/>
            <person name="Karaoz U."/>
            <person name="Brodie E.L."/>
            <person name="Williams K.H."/>
            <person name="Hubbard S.S."/>
            <person name="Banfield J.F."/>
        </authorList>
    </citation>
    <scope>NUCLEOTIDE SEQUENCE [LARGE SCALE GENOMIC DNA]</scope>
</reference>
<comment type="caution">
    <text evidence="2">The sequence shown here is derived from an EMBL/GenBank/DDBJ whole genome shotgun (WGS) entry which is preliminary data.</text>
</comment>
<dbReference type="PANTHER" id="PTHR36933">
    <property type="entry name" value="SLL0788 PROTEIN"/>
    <property type="match status" value="1"/>
</dbReference>
<dbReference type="STRING" id="1802730.A2591_02645"/>
<dbReference type="Pfam" id="PF03713">
    <property type="entry name" value="DUF305"/>
    <property type="match status" value="1"/>
</dbReference>
<dbReference type="EMBL" id="MHUZ01000002">
    <property type="protein sequence ID" value="OHA86387.1"/>
    <property type="molecule type" value="Genomic_DNA"/>
</dbReference>
<accession>A0A1G2SN08</accession>
<feature type="domain" description="DUF305" evidence="1">
    <location>
        <begin position="2"/>
        <end position="72"/>
    </location>
</feature>
<evidence type="ECO:0000313" key="3">
    <source>
        <dbReference type="Proteomes" id="UP000178168"/>
    </source>
</evidence>
<protein>
    <recommendedName>
        <fullName evidence="1">DUF305 domain-containing protein</fullName>
    </recommendedName>
</protein>
<dbReference type="InterPro" id="IPR005183">
    <property type="entry name" value="DUF305_CopM-like"/>
</dbReference>
<dbReference type="AlphaFoldDB" id="A0A1G2SN08"/>
<name>A0A1G2SN08_9BACT</name>
<proteinExistence type="predicted"/>
<dbReference type="PANTHER" id="PTHR36933:SF1">
    <property type="entry name" value="SLL0788 PROTEIN"/>
    <property type="match status" value="1"/>
</dbReference>
<dbReference type="InterPro" id="IPR012347">
    <property type="entry name" value="Ferritin-like"/>
</dbReference>
<dbReference type="Proteomes" id="UP000178168">
    <property type="component" value="Unassembled WGS sequence"/>
</dbReference>
<evidence type="ECO:0000259" key="1">
    <source>
        <dbReference type="Pfam" id="PF03713"/>
    </source>
</evidence>
<organism evidence="2 3">
    <name type="scientific">Candidatus Yonathbacteria bacterium RIFOXYD1_FULL_52_36</name>
    <dbReference type="NCBI Taxonomy" id="1802730"/>
    <lineage>
        <taxon>Bacteria</taxon>
        <taxon>Candidatus Yonathiibacteriota</taxon>
    </lineage>
</organism>
<dbReference type="Gene3D" id="1.20.1260.10">
    <property type="match status" value="1"/>
</dbReference>
<evidence type="ECO:0000313" key="2">
    <source>
        <dbReference type="EMBL" id="OHA86387.1"/>
    </source>
</evidence>
<sequence length="79" mass="8757">MGGAMDDMMSGLEGKSGAALEEAFLDEMIVHHEGAVEMARELLAGTKRPELVKMANDIISAQTNEIEMMKQWQVEWFGN</sequence>
<gene>
    <name evidence="2" type="ORF">A2591_02645</name>
</gene>